<protein>
    <submittedName>
        <fullName evidence="8">2-aminoadipate transaminase</fullName>
        <ecNumber evidence="8">2.6.1.39</ecNumber>
    </submittedName>
</protein>
<evidence type="ECO:0000313" key="8">
    <source>
        <dbReference type="EMBL" id="AWD32760.1"/>
    </source>
</evidence>
<evidence type="ECO:0000256" key="4">
    <source>
        <dbReference type="ARBA" id="ARBA00022576"/>
    </source>
</evidence>
<dbReference type="InterPro" id="IPR015421">
    <property type="entry name" value="PyrdxlP-dep_Trfase_major"/>
</dbReference>
<dbReference type="PANTHER" id="PTHR42790">
    <property type="entry name" value="AMINOTRANSFERASE"/>
    <property type="match status" value="1"/>
</dbReference>
<evidence type="ECO:0000256" key="2">
    <source>
        <dbReference type="ARBA" id="ARBA00007441"/>
    </source>
</evidence>
<dbReference type="EC" id="2.6.1.39" evidence="8"/>
<gene>
    <name evidence="8" type="primary">lysN</name>
    <name evidence="8" type="ORF">CKSOR_00659</name>
</gene>
<keyword evidence="6" id="KW-0663">Pyridoxal phosphate</keyword>
<dbReference type="PANTHER" id="PTHR42790:SF19">
    <property type="entry name" value="KYNURENINE_ALPHA-AMINOADIPATE AMINOTRANSFERASE, MITOCHONDRIAL"/>
    <property type="match status" value="1"/>
</dbReference>
<evidence type="ECO:0000259" key="7">
    <source>
        <dbReference type="Pfam" id="PF00155"/>
    </source>
</evidence>
<dbReference type="OrthoDB" id="9804020at2"/>
<evidence type="ECO:0000256" key="1">
    <source>
        <dbReference type="ARBA" id="ARBA00001933"/>
    </source>
</evidence>
<dbReference type="InterPro" id="IPR050859">
    <property type="entry name" value="Class-I_PLP-dep_aminotransf"/>
</dbReference>
<dbReference type="EMBL" id="CP025628">
    <property type="protein sequence ID" value="AWD32760.1"/>
    <property type="molecule type" value="Genomic_DNA"/>
</dbReference>
<keyword evidence="4 8" id="KW-0032">Aminotransferase</keyword>
<dbReference type="Gene3D" id="3.90.1150.10">
    <property type="entry name" value="Aspartate Aminotransferase, domain 1"/>
    <property type="match status" value="1"/>
</dbReference>
<name>A0A3S7JAR6_9PROT</name>
<organism evidence="8 9">
    <name type="scientific">Candidatus Kinetoplastidibacterium kentomonadis</name>
    <dbReference type="NCBI Taxonomy" id="1576550"/>
    <lineage>
        <taxon>Bacteria</taxon>
        <taxon>Pseudomonadati</taxon>
        <taxon>Pseudomonadota</taxon>
        <taxon>Betaproteobacteria</taxon>
        <taxon>Candidatus Kinetoplastidibacterium</taxon>
    </lineage>
</organism>
<reference evidence="8 9" key="1">
    <citation type="journal article" date="2018" name="Parasitology">
        <title>The reduced genome of Candidatus Kinetoplastibacterium sorsogonicusi, the endosymbiont of Kentomonas sorsogonicus (Trypanosomatidae): loss of the haem-synthesis pathway.</title>
        <authorList>
            <person name="Silva F.M."/>
            <person name="Kostygov A.Y."/>
            <person name="Spodareva V.V."/>
            <person name="Butenko A."/>
            <person name="Tossou R."/>
            <person name="Lukes J."/>
            <person name="Yurchenko V."/>
            <person name="Alves J.M.P."/>
        </authorList>
    </citation>
    <scope>NUCLEOTIDE SEQUENCE [LARGE SCALE GENOMIC DNA]</scope>
    <source>
        <strain evidence="8 9">MF-08</strain>
    </source>
</reference>
<keyword evidence="5 8" id="KW-0808">Transferase</keyword>
<dbReference type="Proteomes" id="UP000266796">
    <property type="component" value="Chromosome"/>
</dbReference>
<dbReference type="GO" id="GO:0030170">
    <property type="term" value="F:pyridoxal phosphate binding"/>
    <property type="evidence" value="ECO:0007669"/>
    <property type="project" value="InterPro"/>
</dbReference>
<comment type="subunit">
    <text evidence="3">Homodimer.</text>
</comment>
<dbReference type="FunFam" id="3.40.640.10:FF:000053">
    <property type="entry name" value="Aminotransferase, class I"/>
    <property type="match status" value="1"/>
</dbReference>
<dbReference type="SUPFAM" id="SSF53383">
    <property type="entry name" value="PLP-dependent transferases"/>
    <property type="match status" value="1"/>
</dbReference>
<dbReference type="GO" id="GO:1901605">
    <property type="term" value="P:alpha-amino acid metabolic process"/>
    <property type="evidence" value="ECO:0007669"/>
    <property type="project" value="TreeGrafter"/>
</dbReference>
<dbReference type="InterPro" id="IPR015424">
    <property type="entry name" value="PyrdxlP-dep_Trfase"/>
</dbReference>
<dbReference type="Pfam" id="PF00155">
    <property type="entry name" value="Aminotran_1_2"/>
    <property type="match status" value="1"/>
</dbReference>
<dbReference type="GO" id="GO:0047536">
    <property type="term" value="F:2-aminoadipate transaminase activity"/>
    <property type="evidence" value="ECO:0007669"/>
    <property type="project" value="UniProtKB-EC"/>
</dbReference>
<evidence type="ECO:0000313" key="9">
    <source>
        <dbReference type="Proteomes" id="UP000266796"/>
    </source>
</evidence>
<sequence>MANYTISERAKNLTSSAIREILKVTEKQEIISFAGGLPSPHGFPVDELKYAFNKVLSEEGKIALQYGTTEGYSKLREWIVNHFNNSGSNISIDNVMIVSGSQQALDLLGKTLIDENSDILVESPTYLGALQSLSLYNPNFITIETDEGGLIPERISSSITNNTRFLYALPNFQNPTGRTLSLSRRIKLIEFASDLKLSIIEDDPYGELRYSGKDIPSLLTLSKNTNANIIRLGSFSKILAPGLRIGYIIADKDLIKKLVQAKQATDLHTSTITQMVVYETIKNGFLKRHLPKIRETYKKQGLCMLDTMEKSFPKSVNWTRPEGGMFLWVTLPKNINSNELLIKAIENNIAFVPGNSFYAKNPEYNNMRLSFATVSEEKIQKGINILGNIIKNYLNI</sequence>
<proteinExistence type="inferred from homology"/>
<dbReference type="KEGG" id="kso:CKSOR_00659"/>
<dbReference type="CDD" id="cd00609">
    <property type="entry name" value="AAT_like"/>
    <property type="match status" value="1"/>
</dbReference>
<dbReference type="RefSeq" id="WP_108674151.1">
    <property type="nucleotide sequence ID" value="NZ_CP025628.1"/>
</dbReference>
<dbReference type="InterPro" id="IPR015422">
    <property type="entry name" value="PyrdxlP-dep_Trfase_small"/>
</dbReference>
<accession>A0A3S7JAR6</accession>
<evidence type="ECO:0000256" key="6">
    <source>
        <dbReference type="ARBA" id="ARBA00022898"/>
    </source>
</evidence>
<dbReference type="InterPro" id="IPR004839">
    <property type="entry name" value="Aminotransferase_I/II_large"/>
</dbReference>
<keyword evidence="9" id="KW-1185">Reference proteome</keyword>
<comment type="cofactor">
    <cofactor evidence="1">
        <name>pyridoxal 5'-phosphate</name>
        <dbReference type="ChEBI" id="CHEBI:597326"/>
    </cofactor>
</comment>
<evidence type="ECO:0000256" key="5">
    <source>
        <dbReference type="ARBA" id="ARBA00022679"/>
    </source>
</evidence>
<evidence type="ECO:0000256" key="3">
    <source>
        <dbReference type="ARBA" id="ARBA00011738"/>
    </source>
</evidence>
<feature type="domain" description="Aminotransferase class I/classII large" evidence="7">
    <location>
        <begin position="44"/>
        <end position="384"/>
    </location>
</feature>
<comment type="similarity">
    <text evidence="2">Belongs to the class-I pyridoxal-phosphate-dependent aminotransferase family.</text>
</comment>
<dbReference type="AlphaFoldDB" id="A0A3S7JAR6"/>
<dbReference type="Gene3D" id="3.40.640.10">
    <property type="entry name" value="Type I PLP-dependent aspartate aminotransferase-like (Major domain)"/>
    <property type="match status" value="1"/>
</dbReference>